<dbReference type="RefSeq" id="WP_185008226.1">
    <property type="nucleotide sequence ID" value="NZ_BAAAUI010000078.1"/>
</dbReference>
<accession>A0A7W7CLB0</accession>
<organism evidence="1 2">
    <name type="scientific">Crossiella cryophila</name>
    <dbReference type="NCBI Taxonomy" id="43355"/>
    <lineage>
        <taxon>Bacteria</taxon>
        <taxon>Bacillati</taxon>
        <taxon>Actinomycetota</taxon>
        <taxon>Actinomycetes</taxon>
        <taxon>Pseudonocardiales</taxon>
        <taxon>Pseudonocardiaceae</taxon>
        <taxon>Crossiella</taxon>
    </lineage>
</organism>
<name>A0A7W7CLB0_9PSEU</name>
<comment type="caution">
    <text evidence="1">The sequence shown here is derived from an EMBL/GenBank/DDBJ whole genome shotgun (WGS) entry which is preliminary data.</text>
</comment>
<reference evidence="1 2" key="1">
    <citation type="submission" date="2020-08" db="EMBL/GenBank/DDBJ databases">
        <title>Sequencing the genomes of 1000 actinobacteria strains.</title>
        <authorList>
            <person name="Klenk H.-P."/>
        </authorList>
    </citation>
    <scope>NUCLEOTIDE SEQUENCE [LARGE SCALE GENOMIC DNA]</scope>
    <source>
        <strain evidence="1 2">DSM 44230</strain>
    </source>
</reference>
<keyword evidence="2" id="KW-1185">Reference proteome</keyword>
<dbReference type="EMBL" id="JACHMH010000001">
    <property type="protein sequence ID" value="MBB4681559.1"/>
    <property type="molecule type" value="Genomic_DNA"/>
</dbReference>
<protein>
    <submittedName>
        <fullName evidence="1">Uncharacterized protein</fullName>
    </submittedName>
</protein>
<evidence type="ECO:0000313" key="1">
    <source>
        <dbReference type="EMBL" id="MBB4681559.1"/>
    </source>
</evidence>
<evidence type="ECO:0000313" key="2">
    <source>
        <dbReference type="Proteomes" id="UP000533598"/>
    </source>
</evidence>
<proteinExistence type="predicted"/>
<sequence length="49" mass="5173">MTPEQPVAEIDSALVGLQDLDSVPLAEHVARFDAVHTALTSALSTIDQV</sequence>
<gene>
    <name evidence="1" type="ORF">HNR67_007677</name>
</gene>
<dbReference type="AlphaFoldDB" id="A0A7W7CLB0"/>
<dbReference type="Proteomes" id="UP000533598">
    <property type="component" value="Unassembled WGS sequence"/>
</dbReference>